<keyword evidence="1" id="KW-0812">Transmembrane</keyword>
<dbReference type="AlphaFoldDB" id="A0A366ETE4"/>
<evidence type="ECO:0000313" key="3">
    <source>
        <dbReference type="Proteomes" id="UP000252118"/>
    </source>
</evidence>
<proteinExistence type="predicted"/>
<evidence type="ECO:0008006" key="4">
    <source>
        <dbReference type="Google" id="ProtNLM"/>
    </source>
</evidence>
<protein>
    <recommendedName>
        <fullName evidence="4">Yip1 domain-containing protein</fullName>
    </recommendedName>
</protein>
<organism evidence="2 3">
    <name type="scientific">Rossellomorea aquimaris</name>
    <dbReference type="NCBI Taxonomy" id="189382"/>
    <lineage>
        <taxon>Bacteria</taxon>
        <taxon>Bacillati</taxon>
        <taxon>Bacillota</taxon>
        <taxon>Bacilli</taxon>
        <taxon>Bacillales</taxon>
        <taxon>Bacillaceae</taxon>
        <taxon>Rossellomorea</taxon>
    </lineage>
</organism>
<dbReference type="Proteomes" id="UP000252118">
    <property type="component" value="Unassembled WGS sequence"/>
</dbReference>
<keyword evidence="1" id="KW-1133">Transmembrane helix</keyword>
<accession>A0A366ETE4</accession>
<feature type="transmembrane region" description="Helical" evidence="1">
    <location>
        <begin position="34"/>
        <end position="55"/>
    </location>
</feature>
<comment type="caution">
    <text evidence="2">The sequence shown here is derived from an EMBL/GenBank/DDBJ whole genome shotgun (WGS) entry which is preliminary data.</text>
</comment>
<feature type="transmembrane region" description="Helical" evidence="1">
    <location>
        <begin position="75"/>
        <end position="101"/>
    </location>
</feature>
<gene>
    <name evidence="2" type="ORF">DET59_10542</name>
</gene>
<dbReference type="EMBL" id="QNRJ01000005">
    <property type="protein sequence ID" value="RBP04755.1"/>
    <property type="molecule type" value="Genomic_DNA"/>
</dbReference>
<feature type="transmembrane region" description="Helical" evidence="1">
    <location>
        <begin position="192"/>
        <end position="215"/>
    </location>
</feature>
<dbReference type="RefSeq" id="WP_113969204.1">
    <property type="nucleotide sequence ID" value="NZ_QNRJ01000005.1"/>
</dbReference>
<name>A0A366ETE4_9BACI</name>
<evidence type="ECO:0000313" key="2">
    <source>
        <dbReference type="EMBL" id="RBP04755.1"/>
    </source>
</evidence>
<evidence type="ECO:0000256" key="1">
    <source>
        <dbReference type="SAM" id="Phobius"/>
    </source>
</evidence>
<sequence length="221" mass="25751">MHREVRLFRGLKQPSIFFYQLNEMEALKGYKKRVSFLFLLSIIIFGLISSFGIGMDPLSKDMTKLSPTVFELEKFLFFLGRLLAGMLYAAIILFFSSLIFWTISNEGEYRKLVITQGLVLIILLLEKLTYIPLSLFSSLEWYSSPLSLGVITQYITSKSYVIYLMGSFSLFKIWVFYIQYKGIKQLTHQKNWIIWLVILLTNLFLWSINALLAFLNISTLI</sequence>
<feature type="transmembrane region" description="Helical" evidence="1">
    <location>
        <begin position="160"/>
        <end position="180"/>
    </location>
</feature>
<keyword evidence="1" id="KW-0472">Membrane</keyword>
<reference evidence="2 3" key="1">
    <citation type="submission" date="2018-06" db="EMBL/GenBank/DDBJ databases">
        <title>Freshwater and sediment microbial communities from various areas in North America, analyzing microbe dynamics in response to fracking.</title>
        <authorList>
            <person name="Lamendella R."/>
        </authorList>
    </citation>
    <scope>NUCLEOTIDE SEQUENCE [LARGE SCALE GENOMIC DNA]</scope>
    <source>
        <strain evidence="2 3">97B</strain>
    </source>
</reference>
<feature type="transmembrane region" description="Helical" evidence="1">
    <location>
        <begin position="113"/>
        <end position="133"/>
    </location>
</feature>